<dbReference type="Gene3D" id="3.90.79.10">
    <property type="entry name" value="Nucleoside Triphosphate Pyrophosphohydrolase"/>
    <property type="match status" value="1"/>
</dbReference>
<dbReference type="InterPro" id="IPR015797">
    <property type="entry name" value="NUDIX_hydrolase-like_dom_sf"/>
</dbReference>
<name>A0A1F5FVG1_9BACT</name>
<comment type="caution">
    <text evidence="2">The sequence shown here is derived from an EMBL/GenBank/DDBJ whole genome shotgun (WGS) entry which is preliminary data.</text>
</comment>
<evidence type="ECO:0000313" key="2">
    <source>
        <dbReference type="EMBL" id="OGD83590.1"/>
    </source>
</evidence>
<dbReference type="PANTHER" id="PTHR43736">
    <property type="entry name" value="ADP-RIBOSE PYROPHOSPHATASE"/>
    <property type="match status" value="1"/>
</dbReference>
<evidence type="ECO:0000313" key="3">
    <source>
        <dbReference type="Proteomes" id="UP000179237"/>
    </source>
</evidence>
<sequence length="147" mass="16950">MSSGERFRPKSATYLMLLKDNQILLLRRFNTGWMDGMYSLISGHLDGNESVHEAMIREAYEEAVIVIKEGDLIPATVIHRKAPDEEYIDFFFVTTKWEGEIVIGEPNKCDAMDWYPVDNLPDNTLPYIKVALENYINKIAFSAEGWR</sequence>
<evidence type="ECO:0000259" key="1">
    <source>
        <dbReference type="PROSITE" id="PS51462"/>
    </source>
</evidence>
<dbReference type="AlphaFoldDB" id="A0A1F5FVG1"/>
<reference evidence="2 3" key="1">
    <citation type="journal article" date="2016" name="Nat. Commun.">
        <title>Thousands of microbial genomes shed light on interconnected biogeochemical processes in an aquifer system.</title>
        <authorList>
            <person name="Anantharaman K."/>
            <person name="Brown C.T."/>
            <person name="Hug L.A."/>
            <person name="Sharon I."/>
            <person name="Castelle C.J."/>
            <person name="Probst A.J."/>
            <person name="Thomas B.C."/>
            <person name="Singh A."/>
            <person name="Wilkins M.J."/>
            <person name="Karaoz U."/>
            <person name="Brodie E.L."/>
            <person name="Williams K.H."/>
            <person name="Hubbard S.S."/>
            <person name="Banfield J.F."/>
        </authorList>
    </citation>
    <scope>NUCLEOTIDE SEQUENCE [LARGE SCALE GENOMIC DNA]</scope>
</reference>
<dbReference type="InterPro" id="IPR000086">
    <property type="entry name" value="NUDIX_hydrolase_dom"/>
</dbReference>
<dbReference type="SUPFAM" id="SSF55811">
    <property type="entry name" value="Nudix"/>
    <property type="match status" value="1"/>
</dbReference>
<dbReference type="PANTHER" id="PTHR43736:SF1">
    <property type="entry name" value="DIHYDRONEOPTERIN TRIPHOSPHATE DIPHOSPHATASE"/>
    <property type="match status" value="1"/>
</dbReference>
<feature type="domain" description="Nudix hydrolase" evidence="1">
    <location>
        <begin position="8"/>
        <end position="137"/>
    </location>
</feature>
<dbReference type="Pfam" id="PF00293">
    <property type="entry name" value="NUDIX"/>
    <property type="match status" value="1"/>
</dbReference>
<accession>A0A1F5FVG1</accession>
<proteinExistence type="predicted"/>
<dbReference type="EMBL" id="MFAQ01000012">
    <property type="protein sequence ID" value="OGD83590.1"/>
    <property type="molecule type" value="Genomic_DNA"/>
</dbReference>
<gene>
    <name evidence="2" type="ORF">A2572_04810</name>
</gene>
<dbReference type="CDD" id="cd04683">
    <property type="entry name" value="NUDIX_Hydrolase"/>
    <property type="match status" value="1"/>
</dbReference>
<dbReference type="PROSITE" id="PS51462">
    <property type="entry name" value="NUDIX"/>
    <property type="match status" value="1"/>
</dbReference>
<organism evidence="2 3">
    <name type="scientific">Candidatus Collierbacteria bacterium RIFOXYD1_FULL_40_9</name>
    <dbReference type="NCBI Taxonomy" id="1817731"/>
    <lineage>
        <taxon>Bacteria</taxon>
        <taxon>Candidatus Collieribacteriota</taxon>
    </lineage>
</organism>
<dbReference type="Proteomes" id="UP000179237">
    <property type="component" value="Unassembled WGS sequence"/>
</dbReference>
<protein>
    <recommendedName>
        <fullName evidence="1">Nudix hydrolase domain-containing protein</fullName>
    </recommendedName>
</protein>